<dbReference type="EMBL" id="JACIHM010000004">
    <property type="protein sequence ID" value="MBB4447540.1"/>
    <property type="molecule type" value="Genomic_DNA"/>
</dbReference>
<feature type="transmembrane region" description="Helical" evidence="5">
    <location>
        <begin position="171"/>
        <end position="194"/>
    </location>
</feature>
<protein>
    <recommendedName>
        <fullName evidence="14">RDD family protein</fullName>
    </recommendedName>
</protein>
<keyword evidence="3 5" id="KW-1133">Transmembrane helix</keyword>
<reference evidence="11 12" key="1">
    <citation type="submission" date="2020-08" db="EMBL/GenBank/DDBJ databases">
        <title>Genomic Encyclopedia of Type Strains, Phase IV (KMG-V): Genome sequencing to study the core and pangenomes of soil and plant-associated prokaryotes.</title>
        <authorList>
            <person name="Whitman W."/>
        </authorList>
    </citation>
    <scope>NUCLEOTIDE SEQUENCE [LARGE SCALE GENOMIC DNA]</scope>
    <source>
        <strain evidence="9 12">SEMIA 444</strain>
        <strain evidence="8 11">SEMIA 448</strain>
        <strain evidence="10 13">SEMIA 452</strain>
    </source>
</reference>
<dbReference type="Proteomes" id="UP000524535">
    <property type="component" value="Unassembled WGS sequence"/>
</dbReference>
<name>A0A7W6TGC3_9HYPH</name>
<evidence type="ECO:0000256" key="1">
    <source>
        <dbReference type="ARBA" id="ARBA00004141"/>
    </source>
</evidence>
<dbReference type="AlphaFoldDB" id="A0A7W6TGC3"/>
<evidence type="ECO:0000313" key="10">
    <source>
        <dbReference type="EMBL" id="MBB4447540.1"/>
    </source>
</evidence>
<evidence type="ECO:0000313" key="13">
    <source>
        <dbReference type="Proteomes" id="UP000576087"/>
    </source>
</evidence>
<evidence type="ECO:0000256" key="3">
    <source>
        <dbReference type="ARBA" id="ARBA00022989"/>
    </source>
</evidence>
<dbReference type="EMBL" id="JACIGY010000004">
    <property type="protein sequence ID" value="MBB4412908.1"/>
    <property type="molecule type" value="Genomic_DNA"/>
</dbReference>
<keyword evidence="12" id="KW-1185">Reference proteome</keyword>
<dbReference type="InterPro" id="IPR010432">
    <property type="entry name" value="RDD"/>
</dbReference>
<dbReference type="Proteomes" id="UP000520770">
    <property type="component" value="Unassembled WGS sequence"/>
</dbReference>
<dbReference type="EMBL" id="JACIGW010000002">
    <property type="protein sequence ID" value="MBB4348871.1"/>
    <property type="molecule type" value="Genomic_DNA"/>
</dbReference>
<dbReference type="RefSeq" id="WP_183823575.1">
    <property type="nucleotide sequence ID" value="NZ_JACIGW010000002.1"/>
</dbReference>
<evidence type="ECO:0008006" key="14">
    <source>
        <dbReference type="Google" id="ProtNLM"/>
    </source>
</evidence>
<feature type="domain" description="RDD" evidence="6">
    <location>
        <begin position="75"/>
        <end position="192"/>
    </location>
</feature>
<comment type="caution">
    <text evidence="9">The sequence shown here is derived from an EMBL/GenBank/DDBJ whole genome shotgun (WGS) entry which is preliminary data.</text>
</comment>
<evidence type="ECO:0000259" key="6">
    <source>
        <dbReference type="Pfam" id="PF06271"/>
    </source>
</evidence>
<evidence type="ECO:0000256" key="5">
    <source>
        <dbReference type="SAM" id="Phobius"/>
    </source>
</evidence>
<feature type="transmembrane region" description="Helical" evidence="5">
    <location>
        <begin position="123"/>
        <end position="150"/>
    </location>
</feature>
<evidence type="ECO:0000256" key="2">
    <source>
        <dbReference type="ARBA" id="ARBA00022692"/>
    </source>
</evidence>
<gene>
    <name evidence="9" type="ORF">GGE31_003422</name>
    <name evidence="8" type="ORF">GGE33_002613</name>
    <name evidence="10" type="ORF">GGE35_003363</name>
</gene>
<comment type="subcellular location">
    <subcellularLocation>
        <location evidence="1">Membrane</location>
        <topology evidence="1">Multi-pass membrane protein</topology>
    </subcellularLocation>
</comment>
<keyword evidence="4 5" id="KW-0472">Membrane</keyword>
<evidence type="ECO:0000256" key="4">
    <source>
        <dbReference type="ARBA" id="ARBA00023136"/>
    </source>
</evidence>
<sequence length="426" mass="47252">MTYWYYKLGRKQGGPVSAEDLGVLARKGTIKPETLLWHPGLADWVNASEASELSLCFESDMSDKESDPLPDPTIAGPWPRFWARLADEMIIGAVVGLPFGYLIRPHLPEIGVNFPAADNLLTIVMLAAITSIVLWGAMTLFGTTPGKLVAGLRVENRSGMPDWQFYMTREFRIWFFVNTVGVPYLSIIPCILQYRRITKGRPAWYDEGAAIVRGKGRLSRSAAAAATAAVTFMLTVMAIGYMNMLRAEERMASSYRYWENPATGKKADLWSTWVFGEIKADSGKLYHFTSDKLTSEILFGYEPMDQPSVDAVAYGEALQSVIAEDISVNGKWEPFKLNGFDAARVTGIEPKLKDVNVELTVVIVGRSAWRMLLFVEGRPLTKLAIREVLIHSLLSTAKDINVPASMPCDDETCFSALLSIVRFAPS</sequence>
<dbReference type="InterPro" id="IPR025640">
    <property type="entry name" value="GYF_2"/>
</dbReference>
<dbReference type="Pfam" id="PF14237">
    <property type="entry name" value="GYF_2"/>
    <property type="match status" value="1"/>
</dbReference>
<feature type="transmembrane region" description="Helical" evidence="5">
    <location>
        <begin position="222"/>
        <end position="242"/>
    </location>
</feature>
<accession>A0A7W6TGC3</accession>
<evidence type="ECO:0000259" key="7">
    <source>
        <dbReference type="Pfam" id="PF14237"/>
    </source>
</evidence>
<feature type="domain" description="GYF" evidence="7">
    <location>
        <begin position="4"/>
        <end position="53"/>
    </location>
</feature>
<evidence type="ECO:0000313" key="11">
    <source>
        <dbReference type="Proteomes" id="UP000520770"/>
    </source>
</evidence>
<proteinExistence type="predicted"/>
<dbReference type="Pfam" id="PF06271">
    <property type="entry name" value="RDD"/>
    <property type="match status" value="1"/>
</dbReference>
<organism evidence="9 12">
    <name type="scientific">Aliirhizobium cellulosilyticum</name>
    <dbReference type="NCBI Taxonomy" id="393664"/>
    <lineage>
        <taxon>Bacteria</taxon>
        <taxon>Pseudomonadati</taxon>
        <taxon>Pseudomonadota</taxon>
        <taxon>Alphaproteobacteria</taxon>
        <taxon>Hyphomicrobiales</taxon>
        <taxon>Rhizobiaceae</taxon>
        <taxon>Aliirhizobium</taxon>
    </lineage>
</organism>
<evidence type="ECO:0000313" key="9">
    <source>
        <dbReference type="EMBL" id="MBB4412908.1"/>
    </source>
</evidence>
<evidence type="ECO:0000313" key="8">
    <source>
        <dbReference type="EMBL" id="MBB4348871.1"/>
    </source>
</evidence>
<keyword evidence="2 5" id="KW-0812">Transmembrane</keyword>
<evidence type="ECO:0000313" key="12">
    <source>
        <dbReference type="Proteomes" id="UP000524535"/>
    </source>
</evidence>
<dbReference type="GO" id="GO:0016020">
    <property type="term" value="C:membrane"/>
    <property type="evidence" value="ECO:0007669"/>
    <property type="project" value="UniProtKB-SubCell"/>
</dbReference>
<dbReference type="Proteomes" id="UP000576087">
    <property type="component" value="Unassembled WGS sequence"/>
</dbReference>